<dbReference type="RefSeq" id="WP_149404765.1">
    <property type="nucleotide sequence ID" value="NZ_BIXY01000189.1"/>
</dbReference>
<dbReference type="EMBL" id="BIXY01000189">
    <property type="protein sequence ID" value="GCF11974.1"/>
    <property type="molecule type" value="Genomic_DNA"/>
</dbReference>
<proteinExistence type="predicted"/>
<name>A0A5A5TLP5_9CHLR</name>
<dbReference type="AlphaFoldDB" id="A0A5A5TLP5"/>
<evidence type="ECO:0000313" key="1">
    <source>
        <dbReference type="EMBL" id="GCF11974.1"/>
    </source>
</evidence>
<keyword evidence="2" id="KW-1185">Reference proteome</keyword>
<gene>
    <name evidence="1" type="ORF">KDI_55380</name>
</gene>
<dbReference type="OrthoDB" id="4056966at2"/>
<organism evidence="1 2">
    <name type="scientific">Dictyobacter arantiisoli</name>
    <dbReference type="NCBI Taxonomy" id="2014874"/>
    <lineage>
        <taxon>Bacteria</taxon>
        <taxon>Bacillati</taxon>
        <taxon>Chloroflexota</taxon>
        <taxon>Ktedonobacteria</taxon>
        <taxon>Ktedonobacterales</taxon>
        <taxon>Dictyobacteraceae</taxon>
        <taxon>Dictyobacter</taxon>
    </lineage>
</organism>
<reference evidence="1 2" key="1">
    <citation type="submission" date="2019-01" db="EMBL/GenBank/DDBJ databases">
        <title>Draft genome sequence of Dictyobacter sp. Uno17.</title>
        <authorList>
            <person name="Wang C.M."/>
            <person name="Zheng Y."/>
            <person name="Sakai Y."/>
            <person name="Abe K."/>
            <person name="Yokota A."/>
            <person name="Yabe S."/>
        </authorList>
    </citation>
    <scope>NUCLEOTIDE SEQUENCE [LARGE SCALE GENOMIC DNA]</scope>
    <source>
        <strain evidence="1 2">Uno17</strain>
    </source>
</reference>
<evidence type="ECO:0008006" key="3">
    <source>
        <dbReference type="Google" id="ProtNLM"/>
    </source>
</evidence>
<accession>A0A5A5TLP5</accession>
<sequence>MRYFAKELSNHVPSIIGFDVEWTKNFKIKNANKAFCYSVVWISDLETCDVNNLEETLQLGFMMNYVESDAKDECQQMCDEANKHVGSFLHPRNTIVGHQFTSDISVLLACSEHKLGSIETLKTAWRTRNQEDLKMVNVFDTRYDLPDSKEVESNKVVNVCPVWQLNVMQPEISGSMTKM</sequence>
<evidence type="ECO:0000313" key="2">
    <source>
        <dbReference type="Proteomes" id="UP000322530"/>
    </source>
</evidence>
<dbReference type="Proteomes" id="UP000322530">
    <property type="component" value="Unassembled WGS sequence"/>
</dbReference>
<comment type="caution">
    <text evidence="1">The sequence shown here is derived from an EMBL/GenBank/DDBJ whole genome shotgun (WGS) entry which is preliminary data.</text>
</comment>
<protein>
    <recommendedName>
        <fullName evidence="3">3'-5' exonuclease domain-containing protein</fullName>
    </recommendedName>
</protein>